<accession>A0A1M6ILA7</accession>
<dbReference type="RefSeq" id="WP_139249355.1">
    <property type="nucleotide sequence ID" value="NZ_FQZT01000007.1"/>
</dbReference>
<evidence type="ECO:0008006" key="3">
    <source>
        <dbReference type="Google" id="ProtNLM"/>
    </source>
</evidence>
<reference evidence="1 2" key="1">
    <citation type="submission" date="2016-11" db="EMBL/GenBank/DDBJ databases">
        <authorList>
            <person name="Jaros S."/>
            <person name="Januszkiewicz K."/>
            <person name="Wedrychowicz H."/>
        </authorList>
    </citation>
    <scope>NUCLEOTIDE SEQUENCE [LARGE SCALE GENOMIC DNA]</scope>
    <source>
        <strain evidence="1 2">DSM 5091</strain>
    </source>
</reference>
<dbReference type="Proteomes" id="UP000184171">
    <property type="component" value="Unassembled WGS sequence"/>
</dbReference>
<dbReference type="STRING" id="1122189.SAMN02745165_02154"/>
<evidence type="ECO:0000313" key="2">
    <source>
        <dbReference type="Proteomes" id="UP000184171"/>
    </source>
</evidence>
<protein>
    <recommendedName>
        <fullName evidence="3">Hydrogen-dependent growth transcriptional repressor</fullName>
    </recommendedName>
</protein>
<evidence type="ECO:0000313" key="1">
    <source>
        <dbReference type="EMBL" id="SHJ35194.1"/>
    </source>
</evidence>
<dbReference type="OrthoDB" id="5387698at2"/>
<dbReference type="EMBL" id="FQZT01000007">
    <property type="protein sequence ID" value="SHJ35194.1"/>
    <property type="molecule type" value="Genomic_DNA"/>
</dbReference>
<sequence length="56" mass="6334">MGRRTVNAKKFIISCRVNSTEMDMLQSMAKETDCSISDLLRKSLNVLQEEQGRLSA</sequence>
<dbReference type="AlphaFoldDB" id="A0A1M6ILA7"/>
<organism evidence="1 2">
    <name type="scientific">Malonomonas rubra DSM 5091</name>
    <dbReference type="NCBI Taxonomy" id="1122189"/>
    <lineage>
        <taxon>Bacteria</taxon>
        <taxon>Pseudomonadati</taxon>
        <taxon>Thermodesulfobacteriota</taxon>
        <taxon>Desulfuromonadia</taxon>
        <taxon>Desulfuromonadales</taxon>
        <taxon>Geopsychrobacteraceae</taxon>
        <taxon>Malonomonas</taxon>
    </lineage>
</organism>
<proteinExistence type="predicted"/>
<gene>
    <name evidence="1" type="ORF">SAMN02745165_02154</name>
</gene>
<keyword evidence="2" id="KW-1185">Reference proteome</keyword>
<name>A0A1M6ILA7_MALRU</name>